<evidence type="ECO:0000259" key="5">
    <source>
        <dbReference type="Pfam" id="PF02836"/>
    </source>
</evidence>
<dbReference type="InterPro" id="IPR051913">
    <property type="entry name" value="GH2_Domain-Containing"/>
</dbReference>
<evidence type="ECO:0000256" key="2">
    <source>
        <dbReference type="ARBA" id="ARBA00022801"/>
    </source>
</evidence>
<dbReference type="InterPro" id="IPR008979">
    <property type="entry name" value="Galactose-bd-like_sf"/>
</dbReference>
<dbReference type="InterPro" id="IPR006102">
    <property type="entry name" value="Ig-like_GH2"/>
</dbReference>
<dbReference type="InterPro" id="IPR036156">
    <property type="entry name" value="Beta-gal/glucu_dom_sf"/>
</dbReference>
<protein>
    <submittedName>
        <fullName evidence="6">Glycoside hydrolase family 2 TIM barrel-domain containing protein</fullName>
    </submittedName>
</protein>
<dbReference type="RefSeq" id="WP_348396971.1">
    <property type="nucleotide sequence ID" value="NZ_CP136600.1"/>
</dbReference>
<evidence type="ECO:0000313" key="7">
    <source>
        <dbReference type="Proteomes" id="UP001301442"/>
    </source>
</evidence>
<dbReference type="PANTHER" id="PTHR42732:SF1">
    <property type="entry name" value="BETA-MANNOSIDASE"/>
    <property type="match status" value="1"/>
</dbReference>
<evidence type="ECO:0000313" key="6">
    <source>
        <dbReference type="EMBL" id="WOH38198.1"/>
    </source>
</evidence>
<keyword evidence="2 6" id="KW-0378">Hydrolase</keyword>
<dbReference type="SUPFAM" id="SSF51445">
    <property type="entry name" value="(Trans)glycosidases"/>
    <property type="match status" value="1"/>
</dbReference>
<dbReference type="InterPro" id="IPR006103">
    <property type="entry name" value="Glyco_hydro_2_cat"/>
</dbReference>
<evidence type="ECO:0000256" key="3">
    <source>
        <dbReference type="ARBA" id="ARBA00023295"/>
    </source>
</evidence>
<evidence type="ECO:0000259" key="4">
    <source>
        <dbReference type="Pfam" id="PF00703"/>
    </source>
</evidence>
<dbReference type="GO" id="GO:0016787">
    <property type="term" value="F:hydrolase activity"/>
    <property type="evidence" value="ECO:0007669"/>
    <property type="project" value="UniProtKB-KW"/>
</dbReference>
<feature type="domain" description="Glycoside hydrolase family 2 immunoglobulin-like beta-sandwich" evidence="4">
    <location>
        <begin position="231"/>
        <end position="337"/>
    </location>
</feature>
<dbReference type="Pfam" id="PF02836">
    <property type="entry name" value="Glyco_hydro_2_C"/>
    <property type="match status" value="1"/>
</dbReference>
<dbReference type="Gene3D" id="3.20.20.80">
    <property type="entry name" value="Glycosidases"/>
    <property type="match status" value="1"/>
</dbReference>
<dbReference type="Gene3D" id="2.60.120.260">
    <property type="entry name" value="Galactose-binding domain-like"/>
    <property type="match status" value="1"/>
</dbReference>
<proteinExistence type="inferred from homology"/>
<dbReference type="InterPro" id="IPR013783">
    <property type="entry name" value="Ig-like_fold"/>
</dbReference>
<dbReference type="Proteomes" id="UP001301442">
    <property type="component" value="Chromosome"/>
</dbReference>
<keyword evidence="7" id="KW-1185">Reference proteome</keyword>
<dbReference type="InterPro" id="IPR017853">
    <property type="entry name" value="GH"/>
</dbReference>
<gene>
    <name evidence="6" type="ORF">RI844_02890</name>
</gene>
<name>A0ABZ0GRF6_9GAMM</name>
<dbReference type="PANTHER" id="PTHR42732">
    <property type="entry name" value="BETA-GALACTOSIDASE"/>
    <property type="match status" value="1"/>
</dbReference>
<comment type="similarity">
    <text evidence="1">Belongs to the glycosyl hydrolase 2 family.</text>
</comment>
<dbReference type="EMBL" id="CP136600">
    <property type="protein sequence ID" value="WOH38198.1"/>
    <property type="molecule type" value="Genomic_DNA"/>
</dbReference>
<feature type="domain" description="Glycoside hydrolase family 2 catalytic" evidence="5">
    <location>
        <begin position="350"/>
        <end position="500"/>
    </location>
</feature>
<accession>A0ABZ0GRF6</accession>
<dbReference type="Gene3D" id="2.60.40.10">
    <property type="entry name" value="Immunoglobulins"/>
    <property type="match status" value="1"/>
</dbReference>
<keyword evidence="3" id="KW-0326">Glycosidase</keyword>
<sequence>MKIFKKIAITLIVLVILGWVFKTPLLAFIKPHVNEFMKDFPESKHKSAEVQGSYAQVACQNSHVDFGETVRKTQSLDGQWLVEQGALDDNSPEVFNHTAPVPGLLTEATPRFNLVGMESDEREAFWYKKSFAAPSEPSALANLCLHKAKYGTKVWLNGQMLGEHYGAFSVSEYDLSKAIRYGQKNELIIRVGAEHSSVPEFIPVGGDFEKYGWYPGLWDSVSVVYTGKYSIVRTKVDPNIDQGLAKIHTTIRNNSNTAVDLTVKQQINEWQSEQIASELFQQLVTMAANETITVTQDVRLSDVNLWSPESPFLYTAHTTIEQDGQASDDRVSRFGMRKVQWRGGDGIDSKNKGFYLNNKKYYLRGTNIALHRFFEDQDRKQLPWNKTWVNKLLAGQKDFHWNSFRFHVGRAPNFWYDIADELGFIVTDEYHLFAPVKLGLPGMPESNNWSLTELEKEFTAWVQENWNHASIGWWDASNENHNPIPYQVVPLVRHLDDTRVWESGSYRAPDRPNDPLEEHPYKLNGTGFMNSNDKEYGLADLDTFSRLPPMTKGIVFRTYDGPGARNHPYINNEYGWLWLTRDGSDPVTIAEDAYRLLTKGTEITAEQRREIYAYVVSELTGYWRARRGYAGIQHFLYLGKCADKDTIPADWDIKEASATCDNFIDIPNLVMEPRWAQWGAHAFAPVTVNLDIWSEDFYQAGQQVSVPVTLLNDTYQNSDVVVKLVTADANGKVLTQATSVNLTLASLADEQLTIDLTMPAKIPFVVYAYLSIEGQESVVISRRKVGFVHPGIDVQLPVVTSFLTKNN</sequence>
<dbReference type="Pfam" id="PF00703">
    <property type="entry name" value="Glyco_hydro_2"/>
    <property type="match status" value="1"/>
</dbReference>
<organism evidence="6 7">
    <name type="scientific">Thalassotalea fonticola</name>
    <dbReference type="NCBI Taxonomy" id="3065649"/>
    <lineage>
        <taxon>Bacteria</taxon>
        <taxon>Pseudomonadati</taxon>
        <taxon>Pseudomonadota</taxon>
        <taxon>Gammaproteobacteria</taxon>
        <taxon>Alteromonadales</taxon>
        <taxon>Colwelliaceae</taxon>
        <taxon>Thalassotalea</taxon>
    </lineage>
</organism>
<evidence type="ECO:0000256" key="1">
    <source>
        <dbReference type="ARBA" id="ARBA00007401"/>
    </source>
</evidence>
<dbReference type="SUPFAM" id="SSF49785">
    <property type="entry name" value="Galactose-binding domain-like"/>
    <property type="match status" value="1"/>
</dbReference>
<reference evidence="6 7" key="1">
    <citation type="submission" date="2023-09" db="EMBL/GenBank/DDBJ databases">
        <authorList>
            <person name="Qi X."/>
        </authorList>
    </citation>
    <scope>NUCLEOTIDE SEQUENCE [LARGE SCALE GENOMIC DNA]</scope>
    <source>
        <strain evidence="6 7">S1-1</strain>
    </source>
</reference>
<dbReference type="SUPFAM" id="SSF49303">
    <property type="entry name" value="beta-Galactosidase/glucuronidase domain"/>
    <property type="match status" value="1"/>
</dbReference>